<dbReference type="EMBL" id="JAHRHJ020001963">
    <property type="protein sequence ID" value="KAH9292952.1"/>
    <property type="molecule type" value="Genomic_DNA"/>
</dbReference>
<comment type="function">
    <text evidence="1">May be involved in the degradation process of specific misfolded endoplasmic reticulum (ER) luminal proteins.</text>
</comment>
<evidence type="ECO:0000256" key="4">
    <source>
        <dbReference type="ARBA" id="ARBA00022692"/>
    </source>
</evidence>
<dbReference type="GO" id="GO:0006950">
    <property type="term" value="P:response to stress"/>
    <property type="evidence" value="ECO:0007669"/>
    <property type="project" value="UniProtKB-ARBA"/>
</dbReference>
<comment type="subcellular location">
    <subcellularLocation>
        <location evidence="2 8">Endoplasmic reticulum membrane</location>
        <topology evidence="2 8">Multi-pass membrane protein</topology>
    </subcellularLocation>
</comment>
<evidence type="ECO:0000256" key="7">
    <source>
        <dbReference type="ARBA" id="ARBA00023136"/>
    </source>
</evidence>
<comment type="function">
    <text evidence="8">May be involved in the degradation of misfolded endoplasmic reticulum (ER) luminal proteins.</text>
</comment>
<proteinExistence type="inferred from homology"/>
<dbReference type="InterPro" id="IPR035952">
    <property type="entry name" value="Rhomboid-like_sf"/>
</dbReference>
<gene>
    <name evidence="9" type="ORF">KI387_041861</name>
</gene>
<evidence type="ECO:0000256" key="1">
    <source>
        <dbReference type="ARBA" id="ARBA00003292"/>
    </source>
</evidence>
<feature type="transmembrane region" description="Helical" evidence="8">
    <location>
        <begin position="20"/>
        <end position="44"/>
    </location>
</feature>
<evidence type="ECO:0000256" key="3">
    <source>
        <dbReference type="ARBA" id="ARBA00008917"/>
    </source>
</evidence>
<accession>A0AA38C3V6</accession>
<evidence type="ECO:0000256" key="2">
    <source>
        <dbReference type="ARBA" id="ARBA00004477"/>
    </source>
</evidence>
<dbReference type="InterPro" id="IPR007599">
    <property type="entry name" value="DER1"/>
</dbReference>
<keyword evidence="7 8" id="KW-0472">Membrane</keyword>
<feature type="transmembrane region" description="Helical" evidence="8">
    <location>
        <begin position="89"/>
        <end position="109"/>
    </location>
</feature>
<evidence type="ECO:0000256" key="6">
    <source>
        <dbReference type="ARBA" id="ARBA00022989"/>
    </source>
</evidence>
<evidence type="ECO:0000256" key="8">
    <source>
        <dbReference type="RuleBase" id="RU363059"/>
    </source>
</evidence>
<keyword evidence="10" id="KW-1185">Reference proteome</keyword>
<keyword evidence="4 8" id="KW-0812">Transmembrane</keyword>
<keyword evidence="5 8" id="KW-0256">Endoplasmic reticulum</keyword>
<comment type="similarity">
    <text evidence="3 8">Belongs to the derlin family.</text>
</comment>
<feature type="non-terminal residue" evidence="9">
    <location>
        <position position="164"/>
    </location>
</feature>
<comment type="caution">
    <text evidence="9">The sequence shown here is derived from an EMBL/GenBank/DDBJ whole genome shotgun (WGS) entry which is preliminary data.</text>
</comment>
<dbReference type="Pfam" id="PF04511">
    <property type="entry name" value="DER1"/>
    <property type="match status" value="1"/>
</dbReference>
<dbReference type="OMA" id="YHHEDIA"/>
<dbReference type="PANTHER" id="PTHR11009">
    <property type="entry name" value="DER1-LIKE PROTEIN, DERLIN"/>
    <property type="match status" value="1"/>
</dbReference>
<reference evidence="9 10" key="1">
    <citation type="journal article" date="2021" name="Nat. Plants">
        <title>The Taxus genome provides insights into paclitaxel biosynthesis.</title>
        <authorList>
            <person name="Xiong X."/>
            <person name="Gou J."/>
            <person name="Liao Q."/>
            <person name="Li Y."/>
            <person name="Zhou Q."/>
            <person name="Bi G."/>
            <person name="Li C."/>
            <person name="Du R."/>
            <person name="Wang X."/>
            <person name="Sun T."/>
            <person name="Guo L."/>
            <person name="Liang H."/>
            <person name="Lu P."/>
            <person name="Wu Y."/>
            <person name="Zhang Z."/>
            <person name="Ro D.K."/>
            <person name="Shang Y."/>
            <person name="Huang S."/>
            <person name="Yan J."/>
        </authorList>
    </citation>
    <scope>NUCLEOTIDE SEQUENCE [LARGE SCALE GENOMIC DNA]</scope>
    <source>
        <strain evidence="9">Ta-2019</strain>
    </source>
</reference>
<organism evidence="9 10">
    <name type="scientific">Taxus chinensis</name>
    <name type="common">Chinese yew</name>
    <name type="synonym">Taxus wallichiana var. chinensis</name>
    <dbReference type="NCBI Taxonomy" id="29808"/>
    <lineage>
        <taxon>Eukaryota</taxon>
        <taxon>Viridiplantae</taxon>
        <taxon>Streptophyta</taxon>
        <taxon>Embryophyta</taxon>
        <taxon>Tracheophyta</taxon>
        <taxon>Spermatophyta</taxon>
        <taxon>Pinopsida</taxon>
        <taxon>Pinidae</taxon>
        <taxon>Conifers II</taxon>
        <taxon>Cupressales</taxon>
        <taxon>Taxaceae</taxon>
        <taxon>Taxus</taxon>
    </lineage>
</organism>
<keyword evidence="6 8" id="KW-1133">Transmembrane helix</keyword>
<dbReference type="SUPFAM" id="SSF144091">
    <property type="entry name" value="Rhomboid-like"/>
    <property type="match status" value="1"/>
</dbReference>
<dbReference type="AlphaFoldDB" id="A0AA38C3V6"/>
<name>A0AA38C3V6_TAXCH</name>
<protein>
    <recommendedName>
        <fullName evidence="8">Derlin</fullName>
    </recommendedName>
</protein>
<evidence type="ECO:0000256" key="5">
    <source>
        <dbReference type="ARBA" id="ARBA00022824"/>
    </source>
</evidence>
<dbReference type="GO" id="GO:0005789">
    <property type="term" value="C:endoplasmic reticulum membrane"/>
    <property type="evidence" value="ECO:0007669"/>
    <property type="project" value="UniProtKB-SubCell"/>
</dbReference>
<sequence length="164" mass="18485">ARYGVQIERGPFDRRTADFLWMMIFGVLSLLGFSLVPALNSYFMGRSLVFMLPYIWAREFPNAQISMYGLFTLKGFYLPWAMLAMNLIFGAPLIPDLLGIVVGHLYYFLTELHPHAGGKNILKTPIWVHKLVARCNVGPQGNGPVQSEPTTGTAFRGRSYRLGR</sequence>
<dbReference type="Proteomes" id="UP000824469">
    <property type="component" value="Unassembled WGS sequence"/>
</dbReference>
<evidence type="ECO:0000313" key="9">
    <source>
        <dbReference type="EMBL" id="KAH9292952.1"/>
    </source>
</evidence>
<evidence type="ECO:0000313" key="10">
    <source>
        <dbReference type="Proteomes" id="UP000824469"/>
    </source>
</evidence>
<comment type="caution">
    <text evidence="8">Lacks conserved residue(s) required for the propagation of feature annotation.</text>
</comment>